<keyword evidence="1" id="KW-1133">Transmembrane helix</keyword>
<evidence type="ECO:0000256" key="1">
    <source>
        <dbReference type="SAM" id="Phobius"/>
    </source>
</evidence>
<accession>A0A5E4R098</accession>
<keyword evidence="1" id="KW-0472">Membrane</keyword>
<proteinExistence type="predicted"/>
<name>A0A5E4R098_9NEOP</name>
<evidence type="ECO:0000313" key="2">
    <source>
        <dbReference type="EMBL" id="VVD03763.1"/>
    </source>
</evidence>
<keyword evidence="1" id="KW-0812">Transmembrane</keyword>
<organism evidence="2 3">
    <name type="scientific">Leptidea sinapis</name>
    <dbReference type="NCBI Taxonomy" id="189913"/>
    <lineage>
        <taxon>Eukaryota</taxon>
        <taxon>Metazoa</taxon>
        <taxon>Ecdysozoa</taxon>
        <taxon>Arthropoda</taxon>
        <taxon>Hexapoda</taxon>
        <taxon>Insecta</taxon>
        <taxon>Pterygota</taxon>
        <taxon>Neoptera</taxon>
        <taxon>Endopterygota</taxon>
        <taxon>Lepidoptera</taxon>
        <taxon>Glossata</taxon>
        <taxon>Ditrysia</taxon>
        <taxon>Papilionoidea</taxon>
        <taxon>Pieridae</taxon>
        <taxon>Dismorphiinae</taxon>
        <taxon>Leptidea</taxon>
    </lineage>
</organism>
<keyword evidence="3" id="KW-1185">Reference proteome</keyword>
<gene>
    <name evidence="2" type="ORF">LSINAPIS_LOCUS13684</name>
</gene>
<dbReference type="AlphaFoldDB" id="A0A5E4R098"/>
<dbReference type="Proteomes" id="UP000324832">
    <property type="component" value="Unassembled WGS sequence"/>
</dbReference>
<protein>
    <recommendedName>
        <fullName evidence="4">Acyltransferase 3 domain-containing protein</fullName>
    </recommendedName>
</protein>
<reference evidence="2 3" key="1">
    <citation type="submission" date="2017-07" db="EMBL/GenBank/DDBJ databases">
        <authorList>
            <person name="Talla V."/>
            <person name="Backstrom N."/>
        </authorList>
    </citation>
    <scope>NUCLEOTIDE SEQUENCE [LARGE SCALE GENOMIC DNA]</scope>
</reference>
<dbReference type="EMBL" id="FZQP02006797">
    <property type="protein sequence ID" value="VVD03763.1"/>
    <property type="molecule type" value="Genomic_DNA"/>
</dbReference>
<evidence type="ECO:0008006" key="4">
    <source>
        <dbReference type="Google" id="ProtNLM"/>
    </source>
</evidence>
<evidence type="ECO:0000313" key="3">
    <source>
        <dbReference type="Proteomes" id="UP000324832"/>
    </source>
</evidence>
<sequence>MWILEIGYLLFSVFQNWNEFISNERKDPRLRSFQGLDAIRTVLILIVIMAHVIWFIILRSCLTKFCSV</sequence>
<feature type="transmembrane region" description="Helical" evidence="1">
    <location>
        <begin position="38"/>
        <end position="58"/>
    </location>
</feature>